<evidence type="ECO:0000313" key="6">
    <source>
        <dbReference type="EMBL" id="MFB9769049.1"/>
    </source>
</evidence>
<dbReference type="SUPFAM" id="SSF88688">
    <property type="entry name" value="Families 57/38 glycoside transferase middle domain"/>
    <property type="match status" value="1"/>
</dbReference>
<comment type="similarity">
    <text evidence="1">Belongs to the glycosyl hydrolase 38 family.</text>
</comment>
<dbReference type="RefSeq" id="WP_137642463.1">
    <property type="nucleotide sequence ID" value="NZ_BJEA01000008.1"/>
</dbReference>
<evidence type="ECO:0000259" key="5">
    <source>
        <dbReference type="SMART" id="SM00872"/>
    </source>
</evidence>
<dbReference type="InterPro" id="IPR011013">
    <property type="entry name" value="Gal_mutarotase_sf_dom"/>
</dbReference>
<dbReference type="Gene3D" id="2.70.98.30">
    <property type="entry name" value="Golgi alpha-mannosidase II, domain 4"/>
    <property type="match status" value="1"/>
</dbReference>
<dbReference type="SUPFAM" id="SSF74650">
    <property type="entry name" value="Galactose mutarotase-like"/>
    <property type="match status" value="1"/>
</dbReference>
<dbReference type="EMBL" id="JBHLZY010000009">
    <property type="protein sequence ID" value="MFB9769049.1"/>
    <property type="molecule type" value="Genomic_DNA"/>
</dbReference>
<dbReference type="Pfam" id="PF17677">
    <property type="entry name" value="Glyco_hydro38C2"/>
    <property type="match status" value="1"/>
</dbReference>
<dbReference type="Proteomes" id="UP001589691">
    <property type="component" value="Unassembled WGS sequence"/>
</dbReference>
<dbReference type="Pfam" id="PF09261">
    <property type="entry name" value="Alpha-mann_mid"/>
    <property type="match status" value="1"/>
</dbReference>
<dbReference type="InterPro" id="IPR037094">
    <property type="entry name" value="Glyco_hydro_38_cen_sf"/>
</dbReference>
<dbReference type="Pfam" id="PF01074">
    <property type="entry name" value="Glyco_hydro_38N"/>
    <property type="match status" value="1"/>
</dbReference>
<evidence type="ECO:0000256" key="3">
    <source>
        <dbReference type="ARBA" id="ARBA00022801"/>
    </source>
</evidence>
<keyword evidence="4" id="KW-0326">Glycosidase</keyword>
<dbReference type="PANTHER" id="PTHR46017">
    <property type="entry name" value="ALPHA-MANNOSIDASE 2C1"/>
    <property type="match status" value="1"/>
</dbReference>
<feature type="domain" description="Glycoside hydrolase family 38 central" evidence="5">
    <location>
        <begin position="296"/>
        <end position="368"/>
    </location>
</feature>
<dbReference type="PANTHER" id="PTHR46017:SF2">
    <property type="entry name" value="MANNOSYLGLYCERATE HYDROLASE"/>
    <property type="match status" value="1"/>
</dbReference>
<protein>
    <submittedName>
        <fullName evidence="6">Alpha-mannosidase</fullName>
    </submittedName>
</protein>
<dbReference type="InterPro" id="IPR015341">
    <property type="entry name" value="Glyco_hydro_38_cen"/>
</dbReference>
<dbReference type="Gene3D" id="2.60.40.2210">
    <property type="match status" value="1"/>
</dbReference>
<dbReference type="InterPro" id="IPR041147">
    <property type="entry name" value="GH38_C"/>
</dbReference>
<keyword evidence="2" id="KW-0479">Metal-binding</keyword>
<dbReference type="Gene3D" id="2.60.40.2220">
    <property type="match status" value="1"/>
</dbReference>
<keyword evidence="7" id="KW-1185">Reference proteome</keyword>
<dbReference type="Gene3D" id="1.20.1270.50">
    <property type="entry name" value="Glycoside hydrolase family 38, central domain"/>
    <property type="match status" value="1"/>
</dbReference>
<dbReference type="SUPFAM" id="SSF88713">
    <property type="entry name" value="Glycoside hydrolase/deacetylase"/>
    <property type="match status" value="1"/>
</dbReference>
<organism evidence="6 7">
    <name type="scientific">Lactiplantibacillus modestisalitolerans</name>
    <dbReference type="NCBI Taxonomy" id="1457219"/>
    <lineage>
        <taxon>Bacteria</taxon>
        <taxon>Bacillati</taxon>
        <taxon>Bacillota</taxon>
        <taxon>Bacilli</taxon>
        <taxon>Lactobacillales</taxon>
        <taxon>Lactobacillaceae</taxon>
        <taxon>Lactiplantibacillus</taxon>
    </lineage>
</organism>
<comment type="caution">
    <text evidence="6">The sequence shown here is derived from an EMBL/GenBank/DDBJ whole genome shotgun (WGS) entry which is preliminary data.</text>
</comment>
<dbReference type="CDD" id="cd10814">
    <property type="entry name" value="GH38N_AMII_SpGH38_like"/>
    <property type="match status" value="1"/>
</dbReference>
<evidence type="ECO:0000313" key="7">
    <source>
        <dbReference type="Proteomes" id="UP001589691"/>
    </source>
</evidence>
<evidence type="ECO:0000256" key="4">
    <source>
        <dbReference type="ARBA" id="ARBA00023295"/>
    </source>
</evidence>
<keyword evidence="3" id="KW-0378">Hydrolase</keyword>
<dbReference type="Pfam" id="PF07748">
    <property type="entry name" value="Glyco_hydro_38C"/>
    <property type="match status" value="1"/>
</dbReference>
<dbReference type="InterPro" id="IPR011682">
    <property type="entry name" value="Glyco_hydro_38_C"/>
</dbReference>
<dbReference type="InterPro" id="IPR027291">
    <property type="entry name" value="Glyco_hydro_38_N_sf"/>
</dbReference>
<dbReference type="InterPro" id="IPR028995">
    <property type="entry name" value="Glyco_hydro_57/38_cen_sf"/>
</dbReference>
<accession>A0ABV5WSD0</accession>
<dbReference type="SMART" id="SM00872">
    <property type="entry name" value="Alpha-mann_mid"/>
    <property type="match status" value="1"/>
</dbReference>
<evidence type="ECO:0000256" key="2">
    <source>
        <dbReference type="ARBA" id="ARBA00022723"/>
    </source>
</evidence>
<gene>
    <name evidence="6" type="ORF">ACFFLI_04060</name>
</gene>
<dbReference type="InterPro" id="IPR011330">
    <property type="entry name" value="Glyco_hydro/deAcase_b/a-brl"/>
</dbReference>
<sequence length="905" mass="100988">MTKKKVFIISHSHWDREWYMPFEQHHMRLVTLIDDLLDLFKNDPDFDSFHLDGQMIALDDYLAVRPERKPELAAAIRAGKLQIGPFYILQDDFLISPESNVRNMVIGRDEARQYGQEVSLGYFPDTFGNMGQTPQMMALANLKTAAFGRGVTPTGFNNQVSDADYESQYSEMWWQGPDGTKILGLLFANWYSNGNEIPVERTAAKAFWDQKLADAEKFASTDNLLMMNGVDHEPVQQDVTAAIKVANELYPDYEFVQSNFPDYLQALSATLPADLSTIHGELTSQETDGWYTLANTASSRVYLKQENTRTERLLENQAEPLATMAYPAGDYPHDRLRYAWKLLLQNHPHDSICGCSVDEVHREMLTRYAKSQEVARFVAQDALATLAAKITTNNFVPGARPFIVVNTSGYAKGGLTEVTVAWARRNFSDAGTIQEQRAELEQELAALPPLEVVNAQGEPVPYRLVSKAVNFHYDLPKDGFRVPYQSIDLTLAFSVTTLPAFGWKTLALQAAATPAAPIAPVEANPREISNAWVKLVVEADGSLTITNRETGRSYHQMLVFEDTGDMGNEYIYRQTADNQAILSTDFPSHVRLIHADGVGTEIELVNELQIPVAADATLAKEAQAVVDITARTAHRSPTVAPLTITTRIRLGQYSRQIKFESHLNNQMDDHRLRVRFTTALNTTVNATDSIYETAVRPNRPAATWQNPTNPQHQQAFTSLADDHDGVTIGNFGLNEYEILPADNTIALTLLRCVGEMGDWGYFPTPEAQCHGDFTFHYSLELTDGSQTQRYRSYQRARNAQVPFSVIATDRHAGLLPTNGQYLELNTDTFAVTSLKRANASTGWTLRGYNLGQTATDLAVQCCGQTPRAVNFFEEPLTATPVDQLAPAEIKTLLFADCSQPTDHCE</sequence>
<dbReference type="Pfam" id="PF18438">
    <property type="entry name" value="Glyco_hydro_38"/>
    <property type="match status" value="1"/>
</dbReference>
<proteinExistence type="inferred from homology"/>
<dbReference type="InterPro" id="IPR000602">
    <property type="entry name" value="Glyco_hydro_38_N"/>
</dbReference>
<evidence type="ECO:0000256" key="1">
    <source>
        <dbReference type="ARBA" id="ARBA00009792"/>
    </source>
</evidence>
<name>A0ABV5WSD0_9LACO</name>
<dbReference type="Gene3D" id="3.20.110.10">
    <property type="entry name" value="Glycoside hydrolase 38, N terminal domain"/>
    <property type="match status" value="1"/>
</dbReference>
<dbReference type="InterPro" id="IPR041509">
    <property type="entry name" value="GH38_beta-1"/>
</dbReference>
<reference evidence="6 7" key="1">
    <citation type="submission" date="2024-09" db="EMBL/GenBank/DDBJ databases">
        <authorList>
            <person name="Sun Q."/>
            <person name="Mori K."/>
        </authorList>
    </citation>
    <scope>NUCLEOTIDE SEQUENCE [LARGE SCALE GENOMIC DNA]</scope>
    <source>
        <strain evidence="6 7">TBRC 4576</strain>
    </source>
</reference>